<accession>A0A0B6AJ20</accession>
<sequence length="466" mass="51300">MESSWFSIIPFLIVIPIAIFTKQVLPGLFLGLLVGAYLIDHSIVGGVEKLLHYIVQALRNKSNIEIVVFLYAFSGLIGMIKMAGGVKGFVETAAERIDTRKKALILTYVSTIGTFSAPTFRFVTIAPIMRALLKKVKMTTAELGFVIETTATPVIVLIPVATAFVGYMVSIIQMAIDHQGIKQDAYSLFIQSIPYNFFSIVIILVGIYFSFFHHSTSTAPMKLEEEDEKDWHDCHPCVSKDLPSKPWNLLVPLLVVISLTLLLTWWSGHHKSHSFFEAFIKADVLEAMVVALIITTLITLIFFLFQRFTLQNLLNGFITGGNDLMSVILLLSVVWGLSAVTEDLGFSNFVTAHSKWIPQMFVTPFMFIFGAAISYFIGSAWGTWGILMPLGISLASSADLSLPLIIGAVFASGSFGAFSSPLSDDTNTIAKILDLSVIEYAKYKLKPALIAAGITVAFYLVVSFLF</sequence>
<dbReference type="RefSeq" id="WP_034652278.1">
    <property type="nucleotide sequence ID" value="NZ_BCVB01000004.1"/>
</dbReference>
<dbReference type="Proteomes" id="UP000031829">
    <property type="component" value="Chromosome"/>
</dbReference>
<dbReference type="KEGG" id="bmeg:BG04_4609"/>
<protein>
    <submittedName>
        <fullName evidence="7">Na+/H+ antiporter family protein</fullName>
    </submittedName>
</protein>
<gene>
    <name evidence="7" type="ORF">BG04_4609</name>
</gene>
<evidence type="ECO:0000256" key="1">
    <source>
        <dbReference type="ARBA" id="ARBA00004651"/>
    </source>
</evidence>
<keyword evidence="2" id="KW-1003">Cell membrane</keyword>
<evidence type="ECO:0000313" key="7">
    <source>
        <dbReference type="EMBL" id="AJI21047.1"/>
    </source>
</evidence>
<evidence type="ECO:0000256" key="3">
    <source>
        <dbReference type="ARBA" id="ARBA00022692"/>
    </source>
</evidence>
<keyword evidence="4" id="KW-1133">Transmembrane helix</keyword>
<dbReference type="PANTHER" id="PTHR43478">
    <property type="entry name" value="NA+/H+ ANTIPORTER-RELATED"/>
    <property type="match status" value="1"/>
</dbReference>
<keyword evidence="3" id="KW-0812">Transmembrane</keyword>
<name>A0A0B6AJ20_PRIM2</name>
<evidence type="ECO:0000313" key="8">
    <source>
        <dbReference type="Proteomes" id="UP000031829"/>
    </source>
</evidence>
<evidence type="ECO:0000259" key="6">
    <source>
        <dbReference type="Pfam" id="PF03553"/>
    </source>
</evidence>
<evidence type="ECO:0000256" key="2">
    <source>
        <dbReference type="ARBA" id="ARBA00022475"/>
    </source>
</evidence>
<dbReference type="PANTHER" id="PTHR43478:SF1">
    <property type="entry name" value="NA+_H+ ANTIPORTER NHAC-LIKE C-TERMINAL DOMAIN-CONTAINING PROTEIN"/>
    <property type="match status" value="1"/>
</dbReference>
<organism evidence="7 8">
    <name type="scientific">Priestia megaterium (strain ATCC 14581 / DSM 32 / CCUG 1817 / JCM 2506 / NBRC 15308 / NCIMB 9376 / NCTC 10342 / NRRL B-14308 / VKM B-512 / Ford 19)</name>
    <name type="common">Bacillus megaterium</name>
    <dbReference type="NCBI Taxonomy" id="1348623"/>
    <lineage>
        <taxon>Bacteria</taxon>
        <taxon>Bacillati</taxon>
        <taxon>Bacillota</taxon>
        <taxon>Bacilli</taxon>
        <taxon>Bacillales</taxon>
        <taxon>Bacillaceae</taxon>
        <taxon>Priestia</taxon>
    </lineage>
</organism>
<dbReference type="Pfam" id="PF03553">
    <property type="entry name" value="Na_H_antiporter"/>
    <property type="match status" value="1"/>
</dbReference>
<comment type="subcellular location">
    <subcellularLocation>
        <location evidence="1">Cell membrane</location>
        <topology evidence="1">Multi-pass membrane protein</topology>
    </subcellularLocation>
</comment>
<dbReference type="EMBL" id="CP009920">
    <property type="protein sequence ID" value="AJI21047.1"/>
    <property type="molecule type" value="Genomic_DNA"/>
</dbReference>
<reference evidence="7 8" key="1">
    <citation type="journal article" date="2015" name="Genome Announc.">
        <title>Complete genome sequences for 35 biothreat assay-relevant bacillus species.</title>
        <authorList>
            <person name="Johnson S.L."/>
            <person name="Daligault H.E."/>
            <person name="Davenport K.W."/>
            <person name="Jaissle J."/>
            <person name="Frey K.G."/>
            <person name="Ladner J.T."/>
            <person name="Broomall S.M."/>
            <person name="Bishop-Lilly K.A."/>
            <person name="Bruce D.C."/>
            <person name="Gibbons H.S."/>
            <person name="Coyne S.R."/>
            <person name="Lo C.C."/>
            <person name="Meincke L."/>
            <person name="Munk A.C."/>
            <person name="Koroleva G.I."/>
            <person name="Rosenzweig C.N."/>
            <person name="Palacios G.F."/>
            <person name="Redden C.L."/>
            <person name="Minogue T.D."/>
            <person name="Chain P.S."/>
        </authorList>
    </citation>
    <scope>NUCLEOTIDE SEQUENCE [LARGE SCALE GENOMIC DNA]</scope>
    <source>
        <strain evidence="8">ATCC 14581 / DSM 32 / JCM 2506 / NBRC 15308 / NCIMB 9376 / NCTC 10342 / NRRL B-14308 / VKM B-512</strain>
    </source>
</reference>
<evidence type="ECO:0000256" key="5">
    <source>
        <dbReference type="ARBA" id="ARBA00023136"/>
    </source>
</evidence>
<feature type="domain" description="Na+/H+ antiporter NhaC-like C-terminal" evidence="6">
    <location>
        <begin position="154"/>
        <end position="462"/>
    </location>
</feature>
<dbReference type="AlphaFoldDB" id="A0A0B6AJ20"/>
<dbReference type="GO" id="GO:0005886">
    <property type="term" value="C:plasma membrane"/>
    <property type="evidence" value="ECO:0007669"/>
    <property type="project" value="UniProtKB-SubCell"/>
</dbReference>
<evidence type="ECO:0000256" key="4">
    <source>
        <dbReference type="ARBA" id="ARBA00022989"/>
    </source>
</evidence>
<dbReference type="InterPro" id="IPR018461">
    <property type="entry name" value="Na/H_Antiport_NhaC-like_C"/>
</dbReference>
<proteinExistence type="predicted"/>
<dbReference type="HOGENOM" id="CLU_018751_2_1_9"/>
<dbReference type="GeneID" id="93642603"/>
<keyword evidence="5" id="KW-0472">Membrane</keyword>